<dbReference type="PROSITE" id="PS50106">
    <property type="entry name" value="PDZ"/>
    <property type="match status" value="1"/>
</dbReference>
<dbReference type="GO" id="GO:0051497">
    <property type="term" value="P:negative regulation of stress fiber assembly"/>
    <property type="evidence" value="ECO:0007669"/>
    <property type="project" value="TreeGrafter"/>
</dbReference>
<evidence type="ECO:0000259" key="5">
    <source>
        <dbReference type="PROSITE" id="PS50106"/>
    </source>
</evidence>
<dbReference type="PROSITE" id="PS51180">
    <property type="entry name" value="BRO1"/>
    <property type="match status" value="1"/>
</dbReference>
<reference evidence="8" key="1">
    <citation type="submission" date="2016-11" db="EMBL/GenBank/DDBJ databases">
        <title>Venom-gland transcriptomics and venom proteomics of the black-back scorpion (Hadrurus spadix) reveal detectability challenges and an unexplored realm of animal toxin diversity.</title>
        <authorList>
            <person name="Rokyta D.R."/>
            <person name="Ward M.J."/>
        </authorList>
    </citation>
    <scope>NUCLEOTIDE SEQUENCE</scope>
    <source>
        <tissue evidence="8">Venom gland</tissue>
    </source>
</reference>
<dbReference type="AlphaFoldDB" id="A0A1W7R9S8"/>
<dbReference type="CDD" id="cd06712">
    <property type="entry name" value="PDZ_rhophilin-like"/>
    <property type="match status" value="1"/>
</dbReference>
<dbReference type="PANTHER" id="PTHR23031">
    <property type="entry name" value="RHOPHILIN"/>
    <property type="match status" value="1"/>
</dbReference>
<evidence type="ECO:0000256" key="2">
    <source>
        <dbReference type="PROSITE-ProRule" id="PRU01207"/>
    </source>
</evidence>
<dbReference type="SUPFAM" id="SSF50156">
    <property type="entry name" value="PDZ domain-like"/>
    <property type="match status" value="1"/>
</dbReference>
<feature type="region of interest" description="Disordered" evidence="4">
    <location>
        <begin position="1"/>
        <end position="25"/>
    </location>
</feature>
<feature type="compositionally biased region" description="Low complexity" evidence="4">
    <location>
        <begin position="615"/>
        <end position="637"/>
    </location>
</feature>
<accession>A0A1W7R9S8</accession>
<keyword evidence="2 3" id="KW-0175">Coiled coil</keyword>
<dbReference type="InterPro" id="IPR038499">
    <property type="entry name" value="BRO1_sf"/>
</dbReference>
<evidence type="ECO:0000313" key="8">
    <source>
        <dbReference type="EMBL" id="JAV47899.1"/>
    </source>
</evidence>
<dbReference type="Gene3D" id="2.30.42.10">
    <property type="match status" value="1"/>
</dbReference>
<dbReference type="EMBL" id="GFAH01000490">
    <property type="protein sequence ID" value="JAV47899.1"/>
    <property type="molecule type" value="Transcribed_RNA"/>
</dbReference>
<feature type="region of interest" description="Disordered" evidence="4">
    <location>
        <begin position="610"/>
        <end position="643"/>
    </location>
</feature>
<evidence type="ECO:0000259" key="6">
    <source>
        <dbReference type="PROSITE" id="PS51180"/>
    </source>
</evidence>
<protein>
    <submittedName>
        <fullName evidence="8">Rhophilin-2-B</fullName>
    </submittedName>
</protein>
<dbReference type="InterPro" id="IPR047138">
    <property type="entry name" value="RHPN1_2"/>
</dbReference>
<name>A0A1W7R9S8_9SCOR</name>
<feature type="domain" description="BRO1" evidence="6">
    <location>
        <begin position="120"/>
        <end position="511"/>
    </location>
</feature>
<feature type="coiled-coil region" evidence="3">
    <location>
        <begin position="86"/>
        <end position="113"/>
    </location>
</feature>
<dbReference type="CDD" id="cd09244">
    <property type="entry name" value="BRO1_Rhophilin"/>
    <property type="match status" value="1"/>
</dbReference>
<dbReference type="Gene3D" id="1.10.287.160">
    <property type="entry name" value="HR1 repeat"/>
    <property type="match status" value="1"/>
</dbReference>
<dbReference type="Gene3D" id="1.25.40.280">
    <property type="entry name" value="alix/aip1 like domains"/>
    <property type="match status" value="1"/>
</dbReference>
<dbReference type="InterPro" id="IPR036274">
    <property type="entry name" value="HR1_rpt_sf"/>
</dbReference>
<feature type="domain" description="PDZ" evidence="5">
    <location>
        <begin position="525"/>
        <end position="603"/>
    </location>
</feature>
<dbReference type="Pfam" id="PF02185">
    <property type="entry name" value="HR1"/>
    <property type="match status" value="1"/>
</dbReference>
<dbReference type="GO" id="GO:0007165">
    <property type="term" value="P:signal transduction"/>
    <property type="evidence" value="ECO:0007669"/>
    <property type="project" value="InterPro"/>
</dbReference>
<dbReference type="Pfam" id="PF00595">
    <property type="entry name" value="PDZ"/>
    <property type="match status" value="1"/>
</dbReference>
<organism evidence="8">
    <name type="scientific">Hadrurus spadix</name>
    <dbReference type="NCBI Taxonomy" id="141984"/>
    <lineage>
        <taxon>Eukaryota</taxon>
        <taxon>Metazoa</taxon>
        <taxon>Ecdysozoa</taxon>
        <taxon>Arthropoda</taxon>
        <taxon>Chelicerata</taxon>
        <taxon>Arachnida</taxon>
        <taxon>Scorpiones</taxon>
        <taxon>Iurida</taxon>
        <taxon>Iuroidea</taxon>
        <taxon>Hadrurus</taxon>
    </lineage>
</organism>
<dbReference type="Pfam" id="PF03097">
    <property type="entry name" value="BRO1"/>
    <property type="match status" value="1"/>
</dbReference>
<dbReference type="InterPro" id="IPR036034">
    <property type="entry name" value="PDZ_sf"/>
</dbReference>
<evidence type="ECO:0000256" key="3">
    <source>
        <dbReference type="SAM" id="Coils"/>
    </source>
</evidence>
<dbReference type="InterPro" id="IPR004328">
    <property type="entry name" value="BRO1_dom"/>
</dbReference>
<comment type="similarity">
    <text evidence="1">Belongs to the RHPN family.</text>
</comment>
<evidence type="ECO:0000256" key="1">
    <source>
        <dbReference type="ARBA" id="ARBA00010369"/>
    </source>
</evidence>
<evidence type="ECO:0000256" key="4">
    <source>
        <dbReference type="SAM" id="MobiDB-lite"/>
    </source>
</evidence>
<evidence type="ECO:0000259" key="7">
    <source>
        <dbReference type="PROSITE" id="PS51860"/>
    </source>
</evidence>
<dbReference type="PANTHER" id="PTHR23031:SF15">
    <property type="entry name" value="LD12055P"/>
    <property type="match status" value="1"/>
</dbReference>
<dbReference type="PROSITE" id="PS51860">
    <property type="entry name" value="REM_1"/>
    <property type="match status" value="1"/>
</dbReference>
<proteinExistence type="inferred from homology"/>
<dbReference type="InterPro" id="IPR001478">
    <property type="entry name" value="PDZ"/>
</dbReference>
<feature type="domain" description="REM-1" evidence="7">
    <location>
        <begin position="35"/>
        <end position="109"/>
    </location>
</feature>
<dbReference type="InterPro" id="IPR011072">
    <property type="entry name" value="HR1_rho-bd"/>
</dbReference>
<dbReference type="SMART" id="SM01041">
    <property type="entry name" value="BRO1"/>
    <property type="match status" value="1"/>
</dbReference>
<dbReference type="SMART" id="SM00228">
    <property type="entry name" value="PDZ"/>
    <property type="match status" value="1"/>
</dbReference>
<dbReference type="SMART" id="SM00742">
    <property type="entry name" value="Hr1"/>
    <property type="match status" value="1"/>
</dbReference>
<sequence length="677" mass="77478">MDSGKEVSRRRFVTSKQPDGMKENDNYFKKVRGSDPRAATCRGKLQYRRSKLNQEINKQMMMRNGAEKLFKATVNKKLRETVALELSFVNSNLQLLKEQLAEMNSSVEMYQNSSTSQLVPMIPLGLKETKEIDFEESFKDFILEHYSEDSSKYEKAIKEFMSIRQAVRTPTRDQTGVHLLFEYYNLLYYVDRRFFPPHRSMGIYFEWFDSLTGVPSMQKTVAFEKASILFNIAALYTQVGAKQDRSKGSGLDSAVDNFLRAAGMFRYIKENFSNAPSMDLAPETLEMLTQLMLAQARECLFEKITLPNIEKQGVDICLDVAQEASKVSEVYNEVHKVISKPPVKDYVPYSWISLLQVKAEHYRALAHHYAAVGLLDHVGDLSEKTKHLLEFLHIQDQNNVACIDIHVPNNVEERKMLGKAHLREALLLHEEALRLHRMCRQLRQVDTLQGRLRKDHDTSLNRYADIEEEDNFQEVLDPPHIQPSTKFQLTLTSPDFFQYKIKDLFHDLGPLNIFSARHHWTAARSIHLVKSNSESFGFSVRGDCPVIVAGVDTSSIAQTCGLKEGDFIVAIGDLDTKWSKHEDVVNLMKDAGNNLSIKVITPMDRNYLRPKPILSNSPMSTTSSSSSSTFTKGNSGSVSSGKCKDKHKRLTWNFFRHSTNKDHERPLSTYDRNMATR</sequence>
<dbReference type="SUPFAM" id="SSF46585">
    <property type="entry name" value="HR1 repeat"/>
    <property type="match status" value="1"/>
</dbReference>
<dbReference type="CDD" id="cd11633">
    <property type="entry name" value="HR1_Rhophilin-1"/>
    <property type="match status" value="1"/>
</dbReference>